<dbReference type="AlphaFoldDB" id="A0A133U8K0"/>
<reference evidence="3 4" key="1">
    <citation type="journal article" date="2016" name="Sci. Rep.">
        <title>Metabolic traits of an uncultured archaeal lineage -MSBL1- from brine pools of the Red Sea.</title>
        <authorList>
            <person name="Mwirichia R."/>
            <person name="Alam I."/>
            <person name="Rashid M."/>
            <person name="Vinu M."/>
            <person name="Ba-Alawi W."/>
            <person name="Anthony Kamau A."/>
            <person name="Kamanda Ngugi D."/>
            <person name="Goker M."/>
            <person name="Klenk H.P."/>
            <person name="Bajic V."/>
            <person name="Stingl U."/>
        </authorList>
    </citation>
    <scope>NUCLEOTIDE SEQUENCE [LARGE SCALE GENOMIC DNA]</scope>
    <source>
        <strain evidence="3">SCGC-AAA259D14</strain>
    </source>
</reference>
<dbReference type="Gene3D" id="3.40.50.300">
    <property type="entry name" value="P-loop containing nucleotide triphosphate hydrolases"/>
    <property type="match status" value="1"/>
</dbReference>
<accession>A0A133U8K0</accession>
<dbReference type="SUPFAM" id="SSF52540">
    <property type="entry name" value="P-loop containing nucleoside triphosphate hydrolases"/>
    <property type="match status" value="1"/>
</dbReference>
<feature type="region of interest" description="Disordered" evidence="1">
    <location>
        <begin position="174"/>
        <end position="209"/>
    </location>
</feature>
<dbReference type="InterPro" id="IPR013632">
    <property type="entry name" value="Rad51_C"/>
</dbReference>
<organism evidence="3 4">
    <name type="scientific">candidate division MSBL1 archaeon SCGC-AAA259D14</name>
    <dbReference type="NCBI Taxonomy" id="1698261"/>
    <lineage>
        <taxon>Archaea</taxon>
        <taxon>Methanobacteriati</taxon>
        <taxon>Methanobacteriota</taxon>
        <taxon>candidate division MSBL1</taxon>
    </lineage>
</organism>
<dbReference type="Proteomes" id="UP000070589">
    <property type="component" value="Unassembled WGS sequence"/>
</dbReference>
<sequence length="209" mass="23151">MRKAFDRDLNVKGILEEAELNNLILDEKDSSAGLAHELSAIVLTGRTGFEPPVLWLDGDNSFNPYRVSELSRNYGLIPEQALGEVFISRAFTCYQMMSLIFDRLEEAVERLGPEFIVITGLPSLFSGSDLPEREALRAFDPVVKSLKKFLDTDVAILLTGSRFGEKNEFTSRLESISDHVTGPEKGNPSLRKNGSPQAAARTPSLEEFA</sequence>
<name>A0A133U8K0_9EURY</name>
<proteinExistence type="predicted"/>
<dbReference type="Pfam" id="PF08423">
    <property type="entry name" value="Rad51"/>
    <property type="match status" value="1"/>
</dbReference>
<gene>
    <name evidence="3" type="ORF">AKJ62_00805</name>
</gene>
<evidence type="ECO:0000313" key="3">
    <source>
        <dbReference type="EMBL" id="KXA90466.1"/>
    </source>
</evidence>
<evidence type="ECO:0000256" key="1">
    <source>
        <dbReference type="SAM" id="MobiDB-lite"/>
    </source>
</evidence>
<evidence type="ECO:0000313" key="4">
    <source>
        <dbReference type="Proteomes" id="UP000070589"/>
    </source>
</evidence>
<comment type="caution">
    <text evidence="3">The sequence shown here is derived from an EMBL/GenBank/DDBJ whole genome shotgun (WGS) entry which is preliminary data.</text>
</comment>
<evidence type="ECO:0000259" key="2">
    <source>
        <dbReference type="Pfam" id="PF08423"/>
    </source>
</evidence>
<keyword evidence="4" id="KW-1185">Reference proteome</keyword>
<feature type="domain" description="Rad51-like C-terminal" evidence="2">
    <location>
        <begin position="32"/>
        <end position="109"/>
    </location>
</feature>
<dbReference type="InterPro" id="IPR027417">
    <property type="entry name" value="P-loop_NTPase"/>
</dbReference>
<dbReference type="EMBL" id="LHXL01000005">
    <property type="protein sequence ID" value="KXA90466.1"/>
    <property type="molecule type" value="Genomic_DNA"/>
</dbReference>
<protein>
    <recommendedName>
        <fullName evidence="2">Rad51-like C-terminal domain-containing protein</fullName>
    </recommendedName>
</protein>